<comment type="subcellular location">
    <subcellularLocation>
        <location evidence="1">Peroxisome membrane</location>
        <topology evidence="1">Multi-pass membrane protein</topology>
    </subcellularLocation>
</comment>
<dbReference type="GO" id="GO:0044610">
    <property type="term" value="F:FMN transmembrane transporter activity"/>
    <property type="evidence" value="ECO:0007669"/>
    <property type="project" value="TreeGrafter"/>
</dbReference>
<dbReference type="PROSITE" id="PS50920">
    <property type="entry name" value="SOLCAR"/>
    <property type="match status" value="3"/>
</dbReference>
<keyword evidence="5" id="KW-0677">Repeat</keyword>
<name>A0A317XRQ8_9BASI</name>
<dbReference type="AlphaFoldDB" id="A0A317XRQ8"/>
<proteinExistence type="inferred from homology"/>
<dbReference type="SUPFAM" id="SSF103506">
    <property type="entry name" value="Mitochondrial carrier"/>
    <property type="match status" value="1"/>
</dbReference>
<dbReference type="GO" id="GO:0080122">
    <property type="term" value="F:AMP transmembrane transporter activity"/>
    <property type="evidence" value="ECO:0007669"/>
    <property type="project" value="TreeGrafter"/>
</dbReference>
<feature type="transmembrane region" description="Helical" evidence="12">
    <location>
        <begin position="61"/>
        <end position="82"/>
    </location>
</feature>
<evidence type="ECO:0000256" key="12">
    <source>
        <dbReference type="SAM" id="Phobius"/>
    </source>
</evidence>
<dbReference type="GO" id="GO:0051724">
    <property type="term" value="F:NAD transmembrane transporter activity"/>
    <property type="evidence" value="ECO:0007669"/>
    <property type="project" value="TreeGrafter"/>
</dbReference>
<evidence type="ECO:0000313" key="13">
    <source>
        <dbReference type="EMBL" id="PWZ00483.1"/>
    </source>
</evidence>
<dbReference type="GO" id="GO:0005347">
    <property type="term" value="F:ATP transmembrane transporter activity"/>
    <property type="evidence" value="ECO:0007669"/>
    <property type="project" value="TreeGrafter"/>
</dbReference>
<keyword evidence="7 9" id="KW-0472">Membrane</keyword>
<dbReference type="GO" id="GO:0005778">
    <property type="term" value="C:peroxisomal membrane"/>
    <property type="evidence" value="ECO:0007669"/>
    <property type="project" value="UniProtKB-SubCell"/>
</dbReference>
<gene>
    <name evidence="13" type="ORF">BCV70DRAFT_199760</name>
</gene>
<feature type="repeat" description="Solcar" evidence="9">
    <location>
        <begin position="3"/>
        <end position="89"/>
    </location>
</feature>
<dbReference type="Pfam" id="PF00153">
    <property type="entry name" value="Mito_carr"/>
    <property type="match status" value="3"/>
</dbReference>
<feature type="repeat" description="Solcar" evidence="9">
    <location>
        <begin position="115"/>
        <end position="229"/>
    </location>
</feature>
<evidence type="ECO:0000256" key="9">
    <source>
        <dbReference type="PROSITE-ProRule" id="PRU00282"/>
    </source>
</evidence>
<keyword evidence="14" id="KW-1185">Reference proteome</keyword>
<evidence type="ECO:0000256" key="1">
    <source>
        <dbReference type="ARBA" id="ARBA00004585"/>
    </source>
</evidence>
<evidence type="ECO:0000256" key="11">
    <source>
        <dbReference type="SAM" id="MobiDB-lite"/>
    </source>
</evidence>
<dbReference type="STRING" id="1882483.A0A317XRQ8"/>
<feature type="region of interest" description="Disordered" evidence="11">
    <location>
        <begin position="157"/>
        <end position="176"/>
    </location>
</feature>
<feature type="transmembrane region" description="Helical" evidence="12">
    <location>
        <begin position="6"/>
        <end position="27"/>
    </location>
</feature>
<evidence type="ECO:0000256" key="2">
    <source>
        <dbReference type="ARBA" id="ARBA00006375"/>
    </source>
</evidence>
<dbReference type="GO" id="GO:0015230">
    <property type="term" value="F:FAD transmembrane transporter activity"/>
    <property type="evidence" value="ECO:0007669"/>
    <property type="project" value="TreeGrafter"/>
</dbReference>
<evidence type="ECO:0000256" key="6">
    <source>
        <dbReference type="ARBA" id="ARBA00022989"/>
    </source>
</evidence>
<evidence type="ECO:0000256" key="3">
    <source>
        <dbReference type="ARBA" id="ARBA00022448"/>
    </source>
</evidence>
<dbReference type="OrthoDB" id="2019556at2759"/>
<dbReference type="InParanoid" id="A0A317XRQ8"/>
<evidence type="ECO:0000256" key="5">
    <source>
        <dbReference type="ARBA" id="ARBA00022737"/>
    </source>
</evidence>
<evidence type="ECO:0000256" key="4">
    <source>
        <dbReference type="ARBA" id="ARBA00022692"/>
    </source>
</evidence>
<dbReference type="InterPro" id="IPR018108">
    <property type="entry name" value="MCP_transmembrane"/>
</dbReference>
<dbReference type="Gene3D" id="1.50.40.10">
    <property type="entry name" value="Mitochondrial carrier domain"/>
    <property type="match status" value="2"/>
</dbReference>
<dbReference type="Proteomes" id="UP000246740">
    <property type="component" value="Unassembled WGS sequence"/>
</dbReference>
<dbReference type="GO" id="GO:0015217">
    <property type="term" value="F:ADP transmembrane transporter activity"/>
    <property type="evidence" value="ECO:0007669"/>
    <property type="project" value="TreeGrafter"/>
</dbReference>
<protein>
    <submittedName>
        <fullName evidence="13">Mitochondrial carrier</fullName>
    </submittedName>
</protein>
<reference evidence="13 14" key="1">
    <citation type="journal article" date="2018" name="Mol. Biol. Evol.">
        <title>Broad Genomic Sampling Reveals a Smut Pathogenic Ancestry of the Fungal Clade Ustilaginomycotina.</title>
        <authorList>
            <person name="Kijpornyongpan T."/>
            <person name="Mondo S.J."/>
            <person name="Barry K."/>
            <person name="Sandor L."/>
            <person name="Lee J."/>
            <person name="Lipzen A."/>
            <person name="Pangilinan J."/>
            <person name="LaButti K."/>
            <person name="Hainaut M."/>
            <person name="Henrissat B."/>
            <person name="Grigoriev I.V."/>
            <person name="Spatafora J.W."/>
            <person name="Aime M.C."/>
        </authorList>
    </citation>
    <scope>NUCLEOTIDE SEQUENCE [LARGE SCALE GENOMIC DNA]</scope>
    <source>
        <strain evidence="13 14">MCA 3645</strain>
    </source>
</reference>
<comment type="similarity">
    <text evidence="2 10">Belongs to the mitochondrial carrier (TC 2.A.29) family.</text>
</comment>
<dbReference type="EMBL" id="KZ819192">
    <property type="protein sequence ID" value="PWZ00483.1"/>
    <property type="molecule type" value="Genomic_DNA"/>
</dbReference>
<sequence>MSDDSFIHACAGGVGGMVAMTATYPLVGISTRAAVESSKNPEEPMLKAALKILQQEGVAGLYAGLSSSLIGIGVTNFVYYFFFEKCRETILKSKAKVAAAAATTATATIAQGGALTTFESILAGLIAGTATTVSTNPIWIVNTRQTVRIATPAGKEATAPSVGAGKKPTSGPGAGAKNAAVKRLGFIQTMQKIVSDEGLLALWKGLGPALVLVINPVLQYTAFEQLKNWVVKSRLARGGKVALSDWDFFWLGALSKLFATGLTYPQIVIKSRQHAGASKGASTNIWTAMTEIVQKEGITGLYRGITSKLLQSVLTAAILFASKERVFNLTKTLIAPVAANQPVKK</sequence>
<dbReference type="InterPro" id="IPR052217">
    <property type="entry name" value="Mito/Peroxisomal_Carrier"/>
</dbReference>
<evidence type="ECO:0000256" key="7">
    <source>
        <dbReference type="ARBA" id="ARBA00023136"/>
    </source>
</evidence>
<organism evidence="13 14">
    <name type="scientific">Testicularia cyperi</name>
    <dbReference type="NCBI Taxonomy" id="1882483"/>
    <lineage>
        <taxon>Eukaryota</taxon>
        <taxon>Fungi</taxon>
        <taxon>Dikarya</taxon>
        <taxon>Basidiomycota</taxon>
        <taxon>Ustilaginomycotina</taxon>
        <taxon>Ustilaginomycetes</taxon>
        <taxon>Ustilaginales</taxon>
        <taxon>Anthracoideaceae</taxon>
        <taxon>Testicularia</taxon>
    </lineage>
</organism>
<feature type="repeat" description="Solcar" evidence="9">
    <location>
        <begin position="247"/>
        <end position="329"/>
    </location>
</feature>
<dbReference type="PANTHER" id="PTHR45939:SF5">
    <property type="entry name" value="PEROXISOMAL MEMBRANE PROTEIN PMP34"/>
    <property type="match status" value="1"/>
</dbReference>
<keyword evidence="3 10" id="KW-0813">Transport</keyword>
<evidence type="ECO:0000313" key="14">
    <source>
        <dbReference type="Proteomes" id="UP000246740"/>
    </source>
</evidence>
<dbReference type="PANTHER" id="PTHR45939">
    <property type="entry name" value="PEROXISOMAL MEMBRANE PROTEIN PMP34-RELATED"/>
    <property type="match status" value="1"/>
</dbReference>
<keyword evidence="4 9" id="KW-0812">Transmembrane</keyword>
<accession>A0A317XRQ8</accession>
<keyword evidence="8" id="KW-0576">Peroxisome</keyword>
<keyword evidence="6 12" id="KW-1133">Transmembrane helix</keyword>
<evidence type="ECO:0000256" key="10">
    <source>
        <dbReference type="RuleBase" id="RU000488"/>
    </source>
</evidence>
<evidence type="ECO:0000256" key="8">
    <source>
        <dbReference type="ARBA" id="ARBA00023140"/>
    </source>
</evidence>
<dbReference type="FunFam" id="1.50.40.10:FF:000152">
    <property type="entry name" value="Mitochondrial carrier domain-containing protein"/>
    <property type="match status" value="1"/>
</dbReference>
<dbReference type="GO" id="GO:0015228">
    <property type="term" value="F:coenzyme A transmembrane transporter activity"/>
    <property type="evidence" value="ECO:0007669"/>
    <property type="project" value="TreeGrafter"/>
</dbReference>
<dbReference type="InterPro" id="IPR023395">
    <property type="entry name" value="MCP_dom_sf"/>
</dbReference>